<dbReference type="Proteomes" id="UP001162501">
    <property type="component" value="Chromosome 15"/>
</dbReference>
<organism evidence="1 2">
    <name type="scientific">Rangifer tarandus platyrhynchus</name>
    <name type="common">Svalbard reindeer</name>
    <dbReference type="NCBI Taxonomy" id="3082113"/>
    <lineage>
        <taxon>Eukaryota</taxon>
        <taxon>Metazoa</taxon>
        <taxon>Chordata</taxon>
        <taxon>Craniata</taxon>
        <taxon>Vertebrata</taxon>
        <taxon>Euteleostomi</taxon>
        <taxon>Mammalia</taxon>
        <taxon>Eutheria</taxon>
        <taxon>Laurasiatheria</taxon>
        <taxon>Artiodactyla</taxon>
        <taxon>Ruminantia</taxon>
        <taxon>Pecora</taxon>
        <taxon>Cervidae</taxon>
        <taxon>Odocoileinae</taxon>
        <taxon>Rangifer</taxon>
    </lineage>
</organism>
<gene>
    <name evidence="1" type="ORF">MRATA1EN3_LOCUS7145</name>
</gene>
<sequence>MPSAARAPPPLRTPPLGATGRGRGCRRGPRPGDALTARSKRLRVWVRGGQGRAGAIGARDEKRRRMLIPGPRRRRNFRKRVGGGASAERMGRVRPLNETGRDTLVARSLLVLRPQGLGRGARTGSRAEPRTCKRAVSGPGTPHAALPAGPEAFGQVETQGTRPRSSFPDWSGGDPLGLASCGVLQTHVAASEDRVRASKGQSVQRPASGLDPAWKAFTFHLT</sequence>
<evidence type="ECO:0000313" key="1">
    <source>
        <dbReference type="EMBL" id="CAI9695932.1"/>
    </source>
</evidence>
<protein>
    <submittedName>
        <fullName evidence="1">Uncharacterized protein</fullName>
    </submittedName>
</protein>
<reference evidence="1" key="1">
    <citation type="submission" date="2023-05" db="EMBL/GenBank/DDBJ databases">
        <authorList>
            <consortium name="ELIXIR-Norway"/>
        </authorList>
    </citation>
    <scope>NUCLEOTIDE SEQUENCE</scope>
</reference>
<accession>A0ACB0E5T3</accession>
<name>A0ACB0E5T3_RANTA</name>
<evidence type="ECO:0000313" key="2">
    <source>
        <dbReference type="Proteomes" id="UP001162501"/>
    </source>
</evidence>
<proteinExistence type="predicted"/>
<dbReference type="EMBL" id="OX596099">
    <property type="protein sequence ID" value="CAI9695932.1"/>
    <property type="molecule type" value="Genomic_DNA"/>
</dbReference>